<feature type="non-terminal residue" evidence="2">
    <location>
        <position position="1"/>
    </location>
</feature>
<keyword evidence="3" id="KW-1185">Reference proteome</keyword>
<dbReference type="Proteomes" id="UP001189429">
    <property type="component" value="Unassembled WGS sequence"/>
</dbReference>
<organism evidence="2 3">
    <name type="scientific">Prorocentrum cordatum</name>
    <dbReference type="NCBI Taxonomy" id="2364126"/>
    <lineage>
        <taxon>Eukaryota</taxon>
        <taxon>Sar</taxon>
        <taxon>Alveolata</taxon>
        <taxon>Dinophyceae</taxon>
        <taxon>Prorocentrales</taxon>
        <taxon>Prorocentraceae</taxon>
        <taxon>Prorocentrum</taxon>
    </lineage>
</organism>
<comment type="caution">
    <text evidence="2">The sequence shown here is derived from an EMBL/GenBank/DDBJ whole genome shotgun (WGS) entry which is preliminary data.</text>
</comment>
<feature type="region of interest" description="Disordered" evidence="1">
    <location>
        <begin position="83"/>
        <end position="107"/>
    </location>
</feature>
<feature type="non-terminal residue" evidence="2">
    <location>
        <position position="107"/>
    </location>
</feature>
<sequence length="107" mass="11613">VLDCAIGESKGVLDNSASWGALVDRWETETEDQPADSVKCPAFIPESPKFLKGHLLPAAKRRKGRVIFRARVEDYVRHAVNAKPGRKGEGRDAVDVGFNCGKGPAPQ</sequence>
<evidence type="ECO:0000313" key="2">
    <source>
        <dbReference type="EMBL" id="CAK0824393.1"/>
    </source>
</evidence>
<name>A0ABN9S276_9DINO</name>
<gene>
    <name evidence="2" type="ORF">PCOR1329_LOCUS24814</name>
</gene>
<accession>A0ABN9S276</accession>
<evidence type="ECO:0000256" key="1">
    <source>
        <dbReference type="SAM" id="MobiDB-lite"/>
    </source>
</evidence>
<protein>
    <submittedName>
        <fullName evidence="2">Uncharacterized protein</fullName>
    </submittedName>
</protein>
<proteinExistence type="predicted"/>
<dbReference type="EMBL" id="CAUYUJ010008586">
    <property type="protein sequence ID" value="CAK0824393.1"/>
    <property type="molecule type" value="Genomic_DNA"/>
</dbReference>
<evidence type="ECO:0000313" key="3">
    <source>
        <dbReference type="Proteomes" id="UP001189429"/>
    </source>
</evidence>
<reference evidence="2" key="1">
    <citation type="submission" date="2023-10" db="EMBL/GenBank/DDBJ databases">
        <authorList>
            <person name="Chen Y."/>
            <person name="Shah S."/>
            <person name="Dougan E. K."/>
            <person name="Thang M."/>
            <person name="Chan C."/>
        </authorList>
    </citation>
    <scope>NUCLEOTIDE SEQUENCE [LARGE SCALE GENOMIC DNA]</scope>
</reference>